<feature type="domain" description="VTT" evidence="2">
    <location>
        <begin position="39"/>
        <end position="147"/>
    </location>
</feature>
<name>A0A1E5CAV3_9GAMM</name>
<dbReference type="EMBL" id="AJWN02000035">
    <property type="protein sequence ID" value="OEE62641.1"/>
    <property type="molecule type" value="Genomic_DNA"/>
</dbReference>
<evidence type="ECO:0000259" key="2">
    <source>
        <dbReference type="Pfam" id="PF09335"/>
    </source>
</evidence>
<evidence type="ECO:0000256" key="1">
    <source>
        <dbReference type="SAM" id="Phobius"/>
    </source>
</evidence>
<dbReference type="Pfam" id="PF09335">
    <property type="entry name" value="VTT_dom"/>
    <property type="match status" value="1"/>
</dbReference>
<comment type="caution">
    <text evidence="3">The sequence shown here is derived from an EMBL/GenBank/DDBJ whole genome shotgun (WGS) entry which is preliminary data.</text>
</comment>
<accession>A0A1E5CAV3</accession>
<keyword evidence="4" id="KW-1185">Reference proteome</keyword>
<dbReference type="InterPro" id="IPR051311">
    <property type="entry name" value="DedA_domain"/>
</dbReference>
<gene>
    <name evidence="3" type="ORF">A1OK_07500</name>
</gene>
<dbReference type="PANTHER" id="PTHR42709:SF2">
    <property type="entry name" value="INNER MEMBRANE PROTEIN YOHD"/>
    <property type="match status" value="1"/>
</dbReference>
<keyword evidence="1" id="KW-0472">Membrane</keyword>
<evidence type="ECO:0000313" key="4">
    <source>
        <dbReference type="Proteomes" id="UP000095039"/>
    </source>
</evidence>
<dbReference type="InterPro" id="IPR032816">
    <property type="entry name" value="VTT_dom"/>
</dbReference>
<dbReference type="PANTHER" id="PTHR42709">
    <property type="entry name" value="ALKALINE PHOSPHATASE LIKE PROTEIN"/>
    <property type="match status" value="1"/>
</dbReference>
<reference evidence="3 4" key="1">
    <citation type="journal article" date="2012" name="Science">
        <title>Ecological populations of bacteria act as socially cohesive units of antibiotic production and resistance.</title>
        <authorList>
            <person name="Cordero O.X."/>
            <person name="Wildschutte H."/>
            <person name="Kirkup B."/>
            <person name="Proehl S."/>
            <person name="Ngo L."/>
            <person name="Hussain F."/>
            <person name="Le Roux F."/>
            <person name="Mincer T."/>
            <person name="Polz M.F."/>
        </authorList>
    </citation>
    <scope>NUCLEOTIDE SEQUENCE [LARGE SCALE GENOMIC DNA]</scope>
    <source>
        <strain evidence="3 4">FF-454</strain>
    </source>
</reference>
<dbReference type="AlphaFoldDB" id="A0A1E5CAV3"/>
<dbReference type="Proteomes" id="UP000095039">
    <property type="component" value="Unassembled WGS sequence"/>
</dbReference>
<sequence length="202" mass="22238">METILNIVRDYGLLSYAILFLYCGLKSGSLPLFAGIAAHFGALNVALVATVVFAGGYLGDELRFYVGRKYGVAKLSSNPRYRQSVITAKLLLDRYGKAYIFLYRYPKGMRTIGALPVALSDMRWPVFTALNFASAMTWTFALVGTGYLFGSALEHTVGDNWGLFSVGLLATFSLMTYLAWRRVSALAKEAPRVESTTLATRL</sequence>
<organism evidence="3 4">
    <name type="scientific">Enterovibrio norvegicus FF-454</name>
    <dbReference type="NCBI Taxonomy" id="1185651"/>
    <lineage>
        <taxon>Bacteria</taxon>
        <taxon>Pseudomonadati</taxon>
        <taxon>Pseudomonadota</taxon>
        <taxon>Gammaproteobacteria</taxon>
        <taxon>Vibrionales</taxon>
        <taxon>Vibrionaceae</taxon>
        <taxon>Enterovibrio</taxon>
    </lineage>
</organism>
<evidence type="ECO:0000313" key="3">
    <source>
        <dbReference type="EMBL" id="OEE62641.1"/>
    </source>
</evidence>
<keyword evidence="1" id="KW-1133">Transmembrane helix</keyword>
<proteinExistence type="predicted"/>
<protein>
    <recommendedName>
        <fullName evidence="2">VTT domain-containing protein</fullName>
    </recommendedName>
</protein>
<feature type="transmembrane region" description="Helical" evidence="1">
    <location>
        <begin position="40"/>
        <end position="59"/>
    </location>
</feature>
<feature type="transmembrane region" description="Helical" evidence="1">
    <location>
        <begin position="161"/>
        <end position="180"/>
    </location>
</feature>
<feature type="transmembrane region" description="Helical" evidence="1">
    <location>
        <begin position="12"/>
        <end position="34"/>
    </location>
</feature>
<keyword evidence="1" id="KW-0812">Transmembrane</keyword>
<dbReference type="GO" id="GO:0005886">
    <property type="term" value="C:plasma membrane"/>
    <property type="evidence" value="ECO:0007669"/>
    <property type="project" value="UniProtKB-ARBA"/>
</dbReference>
<feature type="transmembrane region" description="Helical" evidence="1">
    <location>
        <begin position="129"/>
        <end position="149"/>
    </location>
</feature>
<dbReference type="RefSeq" id="WP_016961617.1">
    <property type="nucleotide sequence ID" value="NZ_AJWN02000035.1"/>
</dbReference>